<gene>
    <name evidence="2" type="ORF">SAMN05444695_101434</name>
</gene>
<sequence>MNRRILGRLAAGLTAAVAATMLFSGAAAAEPVTPELDADAAITKLLEAAEGDAEATAAVERLALSPKDTAAVDIALPGQIFQVPAYSDTGQGGPVLGQLYGAGIATNVNDEFRFGFFGGPGTIANEQPEGVGLHVVYYSLATGASGIVPLNENGKVVPTVLSSAPVEGLGDGLVVAAVYGNLLHANGPHDPILSTVWWPSLGAVLS</sequence>
<accession>A0A1G8AI30</accession>
<feature type="signal peptide" evidence="1">
    <location>
        <begin position="1"/>
        <end position="29"/>
    </location>
</feature>
<dbReference type="EMBL" id="FNDN01000001">
    <property type="protein sequence ID" value="SDH20622.1"/>
    <property type="molecule type" value="Genomic_DNA"/>
</dbReference>
<evidence type="ECO:0000313" key="2">
    <source>
        <dbReference type="EMBL" id="SDH20622.1"/>
    </source>
</evidence>
<keyword evidence="1" id="KW-0732">Signal</keyword>
<dbReference type="RefSeq" id="WP_072735998.1">
    <property type="nucleotide sequence ID" value="NZ_CP048813.1"/>
</dbReference>
<protein>
    <recommendedName>
        <fullName evidence="4">Tat pathway signal protein</fullName>
    </recommendedName>
</protein>
<evidence type="ECO:0000256" key="1">
    <source>
        <dbReference type="SAM" id="SignalP"/>
    </source>
</evidence>
<dbReference type="AlphaFoldDB" id="A0A1G8AI30"/>
<dbReference type="OrthoDB" id="4567655at2"/>
<feature type="chain" id="PRO_5038521391" description="Tat pathway signal protein" evidence="1">
    <location>
        <begin position="30"/>
        <end position="206"/>
    </location>
</feature>
<dbReference type="Proteomes" id="UP000183263">
    <property type="component" value="Unassembled WGS sequence"/>
</dbReference>
<evidence type="ECO:0008006" key="4">
    <source>
        <dbReference type="Google" id="ProtNLM"/>
    </source>
</evidence>
<organism evidence="2 3">
    <name type="scientific">Rhodococcus triatomae</name>
    <dbReference type="NCBI Taxonomy" id="300028"/>
    <lineage>
        <taxon>Bacteria</taxon>
        <taxon>Bacillati</taxon>
        <taxon>Actinomycetota</taxon>
        <taxon>Actinomycetes</taxon>
        <taxon>Mycobacteriales</taxon>
        <taxon>Nocardiaceae</taxon>
        <taxon>Rhodococcus</taxon>
    </lineage>
</organism>
<evidence type="ECO:0000313" key="3">
    <source>
        <dbReference type="Proteomes" id="UP000183263"/>
    </source>
</evidence>
<name>A0A1G8AI30_9NOCA</name>
<keyword evidence="3" id="KW-1185">Reference proteome</keyword>
<proteinExistence type="predicted"/>
<reference evidence="2 3" key="1">
    <citation type="submission" date="2016-10" db="EMBL/GenBank/DDBJ databases">
        <authorList>
            <person name="de Groot N.N."/>
        </authorList>
    </citation>
    <scope>NUCLEOTIDE SEQUENCE [LARGE SCALE GENOMIC DNA]</scope>
    <source>
        <strain evidence="2 3">DSM 44892</strain>
    </source>
</reference>